<organism evidence="2 3">
    <name type="scientific">Streptococcus saliviloxodontae</name>
    <dbReference type="NCBI Taxonomy" id="1349416"/>
    <lineage>
        <taxon>Bacteria</taxon>
        <taxon>Bacillati</taxon>
        <taxon>Bacillota</taxon>
        <taxon>Bacilli</taxon>
        <taxon>Lactobacillales</taxon>
        <taxon>Streptococcaceae</taxon>
        <taxon>Streptococcus</taxon>
    </lineage>
</organism>
<keyword evidence="1" id="KW-1133">Transmembrane helix</keyword>
<feature type="transmembrane region" description="Helical" evidence="1">
    <location>
        <begin position="161"/>
        <end position="191"/>
    </location>
</feature>
<feature type="transmembrane region" description="Helical" evidence="1">
    <location>
        <begin position="5"/>
        <end position="22"/>
    </location>
</feature>
<dbReference type="InterPro" id="IPR009793">
    <property type="entry name" value="DUF1361"/>
</dbReference>
<keyword evidence="1" id="KW-0472">Membrane</keyword>
<feature type="transmembrane region" description="Helical" evidence="1">
    <location>
        <begin position="123"/>
        <end position="141"/>
    </location>
</feature>
<comment type="caution">
    <text evidence="2">The sequence shown here is derived from an EMBL/GenBank/DDBJ whole genome shotgun (WGS) entry which is preliminary data.</text>
</comment>
<sequence length="194" mass="21184">MHKIIFSHLFVAFILFGILYYQPAVDGLLVSLILALVTLEAGFLAHHMGGAIMRLVALVIWLIFYPNTFNLLMSVSRVSFGGDTIWTDGSMAAFMVYLAALSFSVIAGALSLQLILKSFKANLYTQFLLIPSVALLTSLSIHLGRTTTLGWADFLLSPVNFIGQIGSSLTIANIPFLIGMTFIQCMFLVLLGDD</sequence>
<keyword evidence="3" id="KW-1185">Reference proteome</keyword>
<reference evidence="2 3" key="1">
    <citation type="submission" date="2021-01" db="EMBL/GenBank/DDBJ databases">
        <title>Genomic Encyclopedia of Type Strains, Phase IV (KMG-IV): sequencing the most valuable type-strain genomes for metagenomic binning, comparative biology and taxonomic classification.</title>
        <authorList>
            <person name="Goeker M."/>
        </authorList>
    </citation>
    <scope>NUCLEOTIDE SEQUENCE [LARGE SCALE GENOMIC DNA]</scope>
    <source>
        <strain evidence="2 3">DSM 27513</strain>
    </source>
</reference>
<dbReference type="Pfam" id="PF07099">
    <property type="entry name" value="DUF1361"/>
    <property type="match status" value="1"/>
</dbReference>
<dbReference type="RefSeq" id="WP_205017350.1">
    <property type="nucleotide sequence ID" value="NZ_JAFBEI010000025.1"/>
</dbReference>
<evidence type="ECO:0000313" key="3">
    <source>
        <dbReference type="Proteomes" id="UP000809081"/>
    </source>
</evidence>
<dbReference type="Proteomes" id="UP000809081">
    <property type="component" value="Unassembled WGS sequence"/>
</dbReference>
<gene>
    <name evidence="2" type="ORF">JOC31_001297</name>
</gene>
<evidence type="ECO:0000313" key="2">
    <source>
        <dbReference type="EMBL" id="MBM7636476.1"/>
    </source>
</evidence>
<dbReference type="EMBL" id="JAFBEI010000025">
    <property type="protein sequence ID" value="MBM7636476.1"/>
    <property type="molecule type" value="Genomic_DNA"/>
</dbReference>
<feature type="transmembrane region" description="Helical" evidence="1">
    <location>
        <begin position="28"/>
        <end position="45"/>
    </location>
</feature>
<feature type="transmembrane region" description="Helical" evidence="1">
    <location>
        <begin position="52"/>
        <end position="72"/>
    </location>
</feature>
<name>A0ABS2PM77_9STRE</name>
<protein>
    <submittedName>
        <fullName evidence="2">Membrane protein</fullName>
    </submittedName>
</protein>
<evidence type="ECO:0000256" key="1">
    <source>
        <dbReference type="SAM" id="Phobius"/>
    </source>
</evidence>
<accession>A0ABS2PM77</accession>
<proteinExistence type="predicted"/>
<keyword evidence="1" id="KW-0812">Transmembrane</keyword>
<feature type="transmembrane region" description="Helical" evidence="1">
    <location>
        <begin position="92"/>
        <end position="116"/>
    </location>
</feature>